<keyword evidence="1" id="KW-0812">Transmembrane</keyword>
<dbReference type="GO" id="GO:0005886">
    <property type="term" value="C:plasma membrane"/>
    <property type="evidence" value="ECO:0007669"/>
    <property type="project" value="InterPro"/>
</dbReference>
<reference evidence="2" key="3">
    <citation type="journal article" name="MicrobiologyOpen">
        <title>Whole-genome comparison between the type strain of Halobacterium salinarum (DSM 3754(T)) and the laboratory strains R1 and NRC-1.</title>
        <authorList>
            <person name="Pfeiffer F."/>
            <person name="Losensky G."/>
            <person name="Marchfelder A."/>
            <person name="Habermann B."/>
            <person name="Dyall-Smith M."/>
        </authorList>
    </citation>
    <scope>NUCLEOTIDE SEQUENCE</scope>
    <source>
        <strain evidence="2">91-R6</strain>
    </source>
</reference>
<dbReference type="Proteomes" id="UP000296216">
    <property type="component" value="Chromosome"/>
</dbReference>
<feature type="transmembrane region" description="Helical" evidence="1">
    <location>
        <begin position="129"/>
        <end position="153"/>
    </location>
</feature>
<dbReference type="AlphaFoldDB" id="A0A4D6GYY9"/>
<evidence type="ECO:0000256" key="1">
    <source>
        <dbReference type="SAM" id="Phobius"/>
    </source>
</evidence>
<sequence length="202" mass="20031">MQTETDGVELVGDQTVENIARAAVFAALTGAMAYVSFQNPVSPAPVTLQVLGVFLAGLYLGPVWGGASMVLYLIAGGVGAPVFAGGGSGLGTFVAPTGGYLLSYPFAAALTGLVAHGTTELADPRDVGVAKLVAAMVAATVVIYAAGTVGFAIVQRPSLAAAFAPSTLVDAFLVAGAAFIPAEAFKIAAAIGITRSDQLNAA</sequence>
<dbReference type="Pfam" id="PF02632">
    <property type="entry name" value="BioY"/>
    <property type="match status" value="1"/>
</dbReference>
<protein>
    <submittedName>
        <fullName evidence="2">Biotin transport protein BioY</fullName>
    </submittedName>
    <submittedName>
        <fullName evidence="3">Biotin transport system substrate-specific component</fullName>
    </submittedName>
</protein>
<dbReference type="PANTHER" id="PTHR34295:SF1">
    <property type="entry name" value="BIOTIN TRANSPORTER BIOY"/>
    <property type="match status" value="1"/>
</dbReference>
<feature type="transmembrane region" description="Helical" evidence="1">
    <location>
        <begin position="19"/>
        <end position="37"/>
    </location>
</feature>
<dbReference type="GO" id="GO:0015225">
    <property type="term" value="F:biotin transmembrane transporter activity"/>
    <property type="evidence" value="ECO:0007669"/>
    <property type="project" value="InterPro"/>
</dbReference>
<feature type="transmembrane region" description="Helical" evidence="1">
    <location>
        <begin position="100"/>
        <end position="117"/>
    </location>
</feature>
<evidence type="ECO:0000313" key="4">
    <source>
        <dbReference type="Proteomes" id="UP000296216"/>
    </source>
</evidence>
<dbReference type="InterPro" id="IPR003784">
    <property type="entry name" value="BioY"/>
</dbReference>
<dbReference type="Gene3D" id="1.10.1760.20">
    <property type="match status" value="1"/>
</dbReference>
<feature type="transmembrane region" description="Helical" evidence="1">
    <location>
        <begin position="159"/>
        <end position="180"/>
    </location>
</feature>
<name>A0A4D6GYY9_HALS9</name>
<reference evidence="2 4" key="1">
    <citation type="journal article" date="2019" name="Microbiol. Resour. Announc.">
        <title>The Genome Sequence of the Halobacterium salinarum Type Strain Is Closely Related to That of Laboratory Strains NRC-1 and R1.</title>
        <authorList>
            <person name="Pfeiffer F."/>
            <person name="Marchfelder A."/>
            <person name="Habermann B."/>
            <person name="Dyall-Smith M.L."/>
        </authorList>
    </citation>
    <scope>NUCLEOTIDE SEQUENCE [LARGE SCALE GENOMIC DNA]</scope>
    <source>
        <strain evidence="2">91-R6</strain>
        <strain evidence="4">ATCC 33171 / DSM 3754 / JCM 8978 / NBRC 102687 / NCIMB 764 / 91-R6</strain>
    </source>
</reference>
<keyword evidence="1" id="KW-1133">Transmembrane helix</keyword>
<proteinExistence type="predicted"/>
<feature type="transmembrane region" description="Helical" evidence="1">
    <location>
        <begin position="70"/>
        <end position="94"/>
    </location>
</feature>
<dbReference type="Proteomes" id="UP000323075">
    <property type="component" value="Unassembled WGS sequence"/>
</dbReference>
<gene>
    <name evidence="2" type="primary">bioY</name>
    <name evidence="3" type="ORF">APQ99_00698</name>
    <name evidence="2" type="ORF">HBSAL_11400</name>
</gene>
<feature type="transmembrane region" description="Helical" evidence="1">
    <location>
        <begin position="43"/>
        <end position="63"/>
    </location>
</feature>
<evidence type="ECO:0000313" key="3">
    <source>
        <dbReference type="EMBL" id="TYO82180.1"/>
    </source>
</evidence>
<evidence type="ECO:0000313" key="2">
    <source>
        <dbReference type="EMBL" id="QCC45922.1"/>
    </source>
</evidence>
<reference evidence="3 5" key="2">
    <citation type="submission" date="2019-07" db="EMBL/GenBank/DDBJ databases">
        <title>Genomic Encyclopedia of Archaeal and Bacterial Type Strains, Phase II (KMG-II): from individual species to whole genera.</title>
        <authorList>
            <person name="Goeker M."/>
        </authorList>
    </citation>
    <scope>NUCLEOTIDE SEQUENCE [LARGE SCALE GENOMIC DNA]</scope>
    <source>
        <strain evidence="3 5">DSM 3754</strain>
    </source>
</reference>
<dbReference type="GeneID" id="39856111"/>
<dbReference type="PANTHER" id="PTHR34295">
    <property type="entry name" value="BIOTIN TRANSPORTER BIOY"/>
    <property type="match status" value="1"/>
</dbReference>
<keyword evidence="1" id="KW-0472">Membrane</keyword>
<dbReference type="RefSeq" id="WP_136361617.1">
    <property type="nucleotide sequence ID" value="NZ_VRYN01000001.1"/>
</dbReference>
<dbReference type="EMBL" id="VRYN01000001">
    <property type="protein sequence ID" value="TYO82180.1"/>
    <property type="molecule type" value="Genomic_DNA"/>
</dbReference>
<accession>A0A4D6GYY9</accession>
<organism evidence="2 4">
    <name type="scientific">Halobacterium salinarum (strain ATCC 33171 / DSM 3754 / JCM 8978 / NBRC 102687 / NCIMB 764 / 91-R6)</name>
    <dbReference type="NCBI Taxonomy" id="2597657"/>
    <lineage>
        <taxon>Archaea</taxon>
        <taxon>Methanobacteriati</taxon>
        <taxon>Methanobacteriota</taxon>
        <taxon>Stenosarchaea group</taxon>
        <taxon>Halobacteria</taxon>
        <taxon>Halobacteriales</taxon>
        <taxon>Halobacteriaceae</taxon>
        <taxon>Halobacterium</taxon>
    </lineage>
</organism>
<dbReference type="EMBL" id="CP038631">
    <property type="protein sequence ID" value="QCC45922.1"/>
    <property type="molecule type" value="Genomic_DNA"/>
</dbReference>
<evidence type="ECO:0000313" key="5">
    <source>
        <dbReference type="Proteomes" id="UP000323075"/>
    </source>
</evidence>